<gene>
    <name evidence="2" type="ORF">pdam_00010450</name>
</gene>
<comment type="caution">
    <text evidence="2">The sequence shown here is derived from an EMBL/GenBank/DDBJ whole genome shotgun (WGS) entry which is preliminary data.</text>
</comment>
<proteinExistence type="predicted"/>
<feature type="signal peptide" evidence="1">
    <location>
        <begin position="1"/>
        <end position="19"/>
    </location>
</feature>
<keyword evidence="1" id="KW-0732">Signal</keyword>
<evidence type="ECO:0000256" key="1">
    <source>
        <dbReference type="SAM" id="SignalP"/>
    </source>
</evidence>
<sequence>MAFLSFVFIFAFILVSTITQYGRSSQPGGLLRSANRELMYGNFMAVLQKHLSTSVIASFLINDKYHCPFKCIATSECFSYNLAAYPDNGWYICELLDTDMYRAGTELKANVSFHHFSPVVSCSSSAIQRLANVCMALMRMNDFLVLSLPAQVGHVRTTELVYHCIKQMAIFVAVRDRTKETIVKRVSVTLSSYHFNCCFISTTTSDAAGVNLQLQ</sequence>
<accession>A0A3M6U9P3</accession>
<dbReference type="EMBL" id="RCHS01001970">
    <property type="protein sequence ID" value="RMX50402.1"/>
    <property type="molecule type" value="Genomic_DNA"/>
</dbReference>
<dbReference type="Proteomes" id="UP000275408">
    <property type="component" value="Unassembled WGS sequence"/>
</dbReference>
<evidence type="ECO:0008006" key="4">
    <source>
        <dbReference type="Google" id="ProtNLM"/>
    </source>
</evidence>
<dbReference type="AlphaFoldDB" id="A0A3M6U9P3"/>
<dbReference type="OrthoDB" id="5969008at2759"/>
<organism evidence="2 3">
    <name type="scientific">Pocillopora damicornis</name>
    <name type="common">Cauliflower coral</name>
    <name type="synonym">Millepora damicornis</name>
    <dbReference type="NCBI Taxonomy" id="46731"/>
    <lineage>
        <taxon>Eukaryota</taxon>
        <taxon>Metazoa</taxon>
        <taxon>Cnidaria</taxon>
        <taxon>Anthozoa</taxon>
        <taxon>Hexacorallia</taxon>
        <taxon>Scleractinia</taxon>
        <taxon>Astrocoeniina</taxon>
        <taxon>Pocilloporidae</taxon>
        <taxon>Pocillopora</taxon>
    </lineage>
</organism>
<reference evidence="2 3" key="1">
    <citation type="journal article" date="2018" name="Sci. Rep.">
        <title>Comparative analysis of the Pocillopora damicornis genome highlights role of immune system in coral evolution.</title>
        <authorList>
            <person name="Cunning R."/>
            <person name="Bay R.A."/>
            <person name="Gillette P."/>
            <person name="Baker A.C."/>
            <person name="Traylor-Knowles N."/>
        </authorList>
    </citation>
    <scope>NUCLEOTIDE SEQUENCE [LARGE SCALE GENOMIC DNA]</scope>
    <source>
        <strain evidence="2">RSMAS</strain>
        <tissue evidence="2">Whole animal</tissue>
    </source>
</reference>
<evidence type="ECO:0000313" key="3">
    <source>
        <dbReference type="Proteomes" id="UP000275408"/>
    </source>
</evidence>
<feature type="non-terminal residue" evidence="2">
    <location>
        <position position="215"/>
    </location>
</feature>
<protein>
    <recommendedName>
        <fullName evidence="4">Apple domain-containing protein</fullName>
    </recommendedName>
</protein>
<name>A0A3M6U9P3_POCDA</name>
<evidence type="ECO:0000313" key="2">
    <source>
        <dbReference type="EMBL" id="RMX50402.1"/>
    </source>
</evidence>
<feature type="chain" id="PRO_5017977339" description="Apple domain-containing protein" evidence="1">
    <location>
        <begin position="20"/>
        <end position="215"/>
    </location>
</feature>
<keyword evidence="3" id="KW-1185">Reference proteome</keyword>